<keyword evidence="1" id="KW-0732">Signal</keyword>
<dbReference type="AlphaFoldDB" id="A0A246BID4"/>
<keyword evidence="3" id="KW-1185">Reference proteome</keyword>
<organism evidence="2 3">
    <name type="scientific">Deinococcus indicus</name>
    <dbReference type="NCBI Taxonomy" id="223556"/>
    <lineage>
        <taxon>Bacteria</taxon>
        <taxon>Thermotogati</taxon>
        <taxon>Deinococcota</taxon>
        <taxon>Deinococci</taxon>
        <taxon>Deinococcales</taxon>
        <taxon>Deinococcaceae</taxon>
        <taxon>Deinococcus</taxon>
    </lineage>
</organism>
<gene>
    <name evidence="2" type="ORF">CBQ26_13320</name>
</gene>
<reference evidence="2 3" key="1">
    <citation type="submission" date="2017-05" db="EMBL/GenBank/DDBJ databases">
        <title>De novo genome assembly of Deniococcus indicus strain DR1.</title>
        <authorList>
            <person name="Chauhan D."/>
            <person name="Yennamalli R.M."/>
            <person name="Priyadarshini R."/>
        </authorList>
    </citation>
    <scope>NUCLEOTIDE SEQUENCE [LARGE SCALE GENOMIC DNA]</scope>
    <source>
        <strain evidence="2 3">DR1</strain>
    </source>
</reference>
<protein>
    <recommendedName>
        <fullName evidence="4">Secreted protein</fullName>
    </recommendedName>
</protein>
<feature type="chain" id="PRO_5012919001" description="Secreted protein" evidence="1">
    <location>
        <begin position="19"/>
        <end position="149"/>
    </location>
</feature>
<dbReference type="RefSeq" id="WP_088249118.1">
    <property type="nucleotide sequence ID" value="NZ_NHMK01000020.1"/>
</dbReference>
<dbReference type="Proteomes" id="UP000197208">
    <property type="component" value="Unassembled WGS sequence"/>
</dbReference>
<evidence type="ECO:0000256" key="1">
    <source>
        <dbReference type="SAM" id="SignalP"/>
    </source>
</evidence>
<feature type="signal peptide" evidence="1">
    <location>
        <begin position="1"/>
        <end position="18"/>
    </location>
</feature>
<name>A0A246BID4_9DEIO</name>
<dbReference type="EMBL" id="NHMK01000020">
    <property type="protein sequence ID" value="OWL95029.1"/>
    <property type="molecule type" value="Genomic_DNA"/>
</dbReference>
<comment type="caution">
    <text evidence="2">The sequence shown here is derived from an EMBL/GenBank/DDBJ whole genome shotgun (WGS) entry which is preliminary data.</text>
</comment>
<proteinExistence type="predicted"/>
<evidence type="ECO:0000313" key="3">
    <source>
        <dbReference type="Proteomes" id="UP000197208"/>
    </source>
</evidence>
<evidence type="ECO:0000313" key="2">
    <source>
        <dbReference type="EMBL" id="OWL95029.1"/>
    </source>
</evidence>
<evidence type="ECO:0008006" key="4">
    <source>
        <dbReference type="Google" id="ProtNLM"/>
    </source>
</evidence>
<sequence length="149" mass="15626">MKTLVSTALLLAAVGAGAAGVSYLLRRNSAALTPNPVVSTPSPTPPVTTAPIVTAPAPMPFAPEPGRMTIMPVAPPIPLTDLPWAVVGQTNPPASPPSVRDLLVDQLKDRSGPGHSIQPVYQEFRTDVAPLDRSRQAWLDVVRTSPLEA</sequence>
<accession>A0A246BID4</accession>